<dbReference type="Pfam" id="PF00294">
    <property type="entry name" value="PfkB"/>
    <property type="match status" value="1"/>
</dbReference>
<comment type="subunit">
    <text evidence="9">Monomer.</text>
</comment>
<dbReference type="GO" id="GO:0044209">
    <property type="term" value="P:AMP salvage"/>
    <property type="evidence" value="ECO:0007669"/>
    <property type="project" value="UniProtKB-UniRule"/>
</dbReference>
<evidence type="ECO:0000256" key="8">
    <source>
        <dbReference type="ARBA" id="ARBA00022840"/>
    </source>
</evidence>
<dbReference type="PANTHER" id="PTHR45769:SF3">
    <property type="entry name" value="ADENOSINE KINASE"/>
    <property type="match status" value="1"/>
</dbReference>
<comment type="catalytic activity">
    <reaction evidence="9">
        <text>adenosine + ATP = AMP + ADP + H(+)</text>
        <dbReference type="Rhea" id="RHEA:20824"/>
        <dbReference type="ChEBI" id="CHEBI:15378"/>
        <dbReference type="ChEBI" id="CHEBI:16335"/>
        <dbReference type="ChEBI" id="CHEBI:30616"/>
        <dbReference type="ChEBI" id="CHEBI:456215"/>
        <dbReference type="ChEBI" id="CHEBI:456216"/>
        <dbReference type="EC" id="2.7.1.20"/>
    </reaction>
</comment>
<comment type="pathway">
    <text evidence="1 9">Purine metabolism; AMP biosynthesis via salvage pathway; AMP from adenosine: step 1/1.</text>
</comment>
<reference evidence="11 12" key="1">
    <citation type="submission" date="2013-11" db="EMBL/GenBank/DDBJ databases">
        <title>Genome sequencing of Stegodyphus mimosarum.</title>
        <authorList>
            <person name="Bechsgaard J."/>
        </authorList>
    </citation>
    <scope>NUCLEOTIDE SEQUENCE [LARGE SCALE GENOMIC DNA]</scope>
</reference>
<dbReference type="InterPro" id="IPR001805">
    <property type="entry name" value="Adenokinase"/>
</dbReference>
<sequence length="47" mass="4960">MGCIGKDKFGEILESKAKDAGVLVSYQYHDTLPTGTCAVIITDQGAN</sequence>
<evidence type="ECO:0000256" key="1">
    <source>
        <dbReference type="ARBA" id="ARBA00004801"/>
    </source>
</evidence>
<keyword evidence="12" id="KW-1185">Reference proteome</keyword>
<dbReference type="InterPro" id="IPR011611">
    <property type="entry name" value="PfkB_dom"/>
</dbReference>
<keyword evidence="9" id="KW-0539">Nucleus</keyword>
<dbReference type="InterPro" id="IPR029056">
    <property type="entry name" value="Ribokinase-like"/>
</dbReference>
<feature type="non-terminal residue" evidence="11">
    <location>
        <position position="47"/>
    </location>
</feature>
<keyword evidence="5 9" id="KW-0660">Purine salvage</keyword>
<evidence type="ECO:0000256" key="2">
    <source>
        <dbReference type="ARBA" id="ARBA00010688"/>
    </source>
</evidence>
<dbReference type="GO" id="GO:0006144">
    <property type="term" value="P:purine nucleobase metabolic process"/>
    <property type="evidence" value="ECO:0007669"/>
    <property type="project" value="TreeGrafter"/>
</dbReference>
<comment type="function">
    <text evidence="9">ATP dependent phosphorylation of adenosine and other related nucleoside analogs to monophosphate derivatives.</text>
</comment>
<evidence type="ECO:0000256" key="7">
    <source>
        <dbReference type="ARBA" id="ARBA00022777"/>
    </source>
</evidence>
<keyword evidence="7 9" id="KW-0418">Kinase</keyword>
<evidence type="ECO:0000313" key="11">
    <source>
        <dbReference type="EMBL" id="KFM59366.1"/>
    </source>
</evidence>
<feature type="domain" description="Carbohydrate kinase PfkB" evidence="10">
    <location>
        <begin position="1"/>
        <end position="45"/>
    </location>
</feature>
<name>A0A087T2M7_STEMI</name>
<evidence type="ECO:0000256" key="5">
    <source>
        <dbReference type="ARBA" id="ARBA00022726"/>
    </source>
</evidence>
<protein>
    <recommendedName>
        <fullName evidence="3 9">Adenosine kinase</fullName>
        <shortName evidence="9">AK</shortName>
        <ecNumber evidence="3 9">2.7.1.20</ecNumber>
    </recommendedName>
    <alternativeName>
        <fullName evidence="9">Adenosine 5'-phosphotransferase</fullName>
    </alternativeName>
</protein>
<evidence type="ECO:0000256" key="4">
    <source>
        <dbReference type="ARBA" id="ARBA00022679"/>
    </source>
</evidence>
<dbReference type="EC" id="2.7.1.20" evidence="3 9"/>
<dbReference type="GO" id="GO:0004001">
    <property type="term" value="F:adenosine kinase activity"/>
    <property type="evidence" value="ECO:0007669"/>
    <property type="project" value="UniProtKB-UniRule"/>
</dbReference>
<dbReference type="GO" id="GO:0005634">
    <property type="term" value="C:nucleus"/>
    <property type="evidence" value="ECO:0007669"/>
    <property type="project" value="UniProtKB-SubCell"/>
</dbReference>
<evidence type="ECO:0000313" key="12">
    <source>
        <dbReference type="Proteomes" id="UP000054359"/>
    </source>
</evidence>
<comment type="cofactor">
    <cofactor evidence="9">
        <name>Mg(2+)</name>
        <dbReference type="ChEBI" id="CHEBI:18420"/>
    </cofactor>
    <text evidence="9">Binds 3 Mg(2+) ions per subunit.</text>
</comment>
<comment type="similarity">
    <text evidence="2 9">Belongs to the carbohydrate kinase PfkB family.</text>
</comment>
<evidence type="ECO:0000259" key="10">
    <source>
        <dbReference type="Pfam" id="PF00294"/>
    </source>
</evidence>
<proteinExistence type="inferred from homology"/>
<dbReference type="Gene3D" id="3.30.1110.10">
    <property type="match status" value="1"/>
</dbReference>
<dbReference type="Proteomes" id="UP000054359">
    <property type="component" value="Unassembled WGS sequence"/>
</dbReference>
<accession>A0A087T2M7</accession>
<dbReference type="OrthoDB" id="432447at2759"/>
<dbReference type="STRING" id="407821.A0A087T2M7"/>
<dbReference type="Gene3D" id="3.40.1190.20">
    <property type="match status" value="1"/>
</dbReference>
<keyword evidence="4 9" id="KW-0808">Transferase</keyword>
<dbReference type="GO" id="GO:0005524">
    <property type="term" value="F:ATP binding"/>
    <property type="evidence" value="ECO:0007669"/>
    <property type="project" value="UniProtKB-UniRule"/>
</dbReference>
<keyword evidence="8 9" id="KW-0067">ATP-binding</keyword>
<dbReference type="GO" id="GO:0005829">
    <property type="term" value="C:cytosol"/>
    <property type="evidence" value="ECO:0007669"/>
    <property type="project" value="TreeGrafter"/>
</dbReference>
<evidence type="ECO:0000256" key="3">
    <source>
        <dbReference type="ARBA" id="ARBA00012119"/>
    </source>
</evidence>
<comment type="subcellular location">
    <subcellularLocation>
        <location evidence="9">Nucleus</location>
    </subcellularLocation>
</comment>
<evidence type="ECO:0000256" key="9">
    <source>
        <dbReference type="RuleBase" id="RU368116"/>
    </source>
</evidence>
<keyword evidence="9" id="KW-0460">Magnesium</keyword>
<dbReference type="AlphaFoldDB" id="A0A087T2M7"/>
<organism evidence="11 12">
    <name type="scientific">Stegodyphus mimosarum</name>
    <name type="common">African social velvet spider</name>
    <dbReference type="NCBI Taxonomy" id="407821"/>
    <lineage>
        <taxon>Eukaryota</taxon>
        <taxon>Metazoa</taxon>
        <taxon>Ecdysozoa</taxon>
        <taxon>Arthropoda</taxon>
        <taxon>Chelicerata</taxon>
        <taxon>Arachnida</taxon>
        <taxon>Araneae</taxon>
        <taxon>Araneomorphae</taxon>
        <taxon>Entelegynae</taxon>
        <taxon>Eresoidea</taxon>
        <taxon>Eresidae</taxon>
        <taxon>Stegodyphus</taxon>
    </lineage>
</organism>
<gene>
    <name evidence="11" type="ORF">X975_16661</name>
</gene>
<dbReference type="EMBL" id="KK113110">
    <property type="protein sequence ID" value="KFM59366.1"/>
    <property type="molecule type" value="Genomic_DNA"/>
</dbReference>
<dbReference type="PANTHER" id="PTHR45769">
    <property type="entry name" value="ADENOSINE KINASE"/>
    <property type="match status" value="1"/>
</dbReference>
<dbReference type="GO" id="GO:0006166">
    <property type="term" value="P:purine ribonucleoside salvage"/>
    <property type="evidence" value="ECO:0007669"/>
    <property type="project" value="UniProtKB-KW"/>
</dbReference>
<dbReference type="SUPFAM" id="SSF53613">
    <property type="entry name" value="Ribokinase-like"/>
    <property type="match status" value="1"/>
</dbReference>
<evidence type="ECO:0000256" key="6">
    <source>
        <dbReference type="ARBA" id="ARBA00022741"/>
    </source>
</evidence>
<keyword evidence="6 9" id="KW-0547">Nucleotide-binding</keyword>